<reference evidence="3 4" key="1">
    <citation type="submission" date="2019-10" db="EMBL/GenBank/DDBJ databases">
        <title>A novel species.</title>
        <authorList>
            <person name="Gao J."/>
        </authorList>
    </citation>
    <scope>NUCLEOTIDE SEQUENCE [LARGE SCALE GENOMIC DNA]</scope>
    <source>
        <strain evidence="3 4">QMT-28</strain>
    </source>
</reference>
<name>A0A5Q0LEG8_9ACTN</name>
<evidence type="ECO:0000256" key="2">
    <source>
        <dbReference type="SAM" id="Phobius"/>
    </source>
</evidence>
<feature type="transmembrane region" description="Helical" evidence="2">
    <location>
        <begin position="44"/>
        <end position="66"/>
    </location>
</feature>
<dbReference type="Proteomes" id="UP000326179">
    <property type="component" value="Chromosome"/>
</dbReference>
<keyword evidence="4" id="KW-1185">Reference proteome</keyword>
<keyword evidence="2" id="KW-0472">Membrane</keyword>
<dbReference type="RefSeq" id="WP_153289197.1">
    <property type="nucleotide sequence ID" value="NZ_CP045643.1"/>
</dbReference>
<accession>A0A5Q0LEG8</accession>
<feature type="compositionally biased region" description="Low complexity" evidence="1">
    <location>
        <begin position="123"/>
        <end position="158"/>
    </location>
</feature>
<gene>
    <name evidence="3" type="ORF">GFH48_17985</name>
</gene>
<dbReference type="KEGG" id="sfy:GFH48_17985"/>
<proteinExistence type="predicted"/>
<protein>
    <submittedName>
        <fullName evidence="3">Uncharacterized protein</fullName>
    </submittedName>
</protein>
<dbReference type="EMBL" id="CP045643">
    <property type="protein sequence ID" value="QFZ74909.1"/>
    <property type="molecule type" value="Genomic_DNA"/>
</dbReference>
<dbReference type="AlphaFoldDB" id="A0A5Q0LEG8"/>
<feature type="region of interest" description="Disordered" evidence="1">
    <location>
        <begin position="70"/>
        <end position="158"/>
    </location>
</feature>
<feature type="compositionally biased region" description="Gly residues" evidence="1">
    <location>
        <begin position="101"/>
        <end position="122"/>
    </location>
</feature>
<feature type="compositionally biased region" description="Low complexity" evidence="1">
    <location>
        <begin position="83"/>
        <end position="100"/>
    </location>
</feature>
<evidence type="ECO:0000313" key="4">
    <source>
        <dbReference type="Proteomes" id="UP000326179"/>
    </source>
</evidence>
<evidence type="ECO:0000256" key="1">
    <source>
        <dbReference type="SAM" id="MobiDB-lite"/>
    </source>
</evidence>
<feature type="region of interest" description="Disordered" evidence="1">
    <location>
        <begin position="1"/>
        <end position="32"/>
    </location>
</feature>
<sequence length="158" mass="15315">MQSESAVENRAQGRGRRRERGNGPDEGPVFVDNSGRRAHLLRRISVLAGAVCLGYALVLGMTFMGWGTSLTPSSLFPFSGDRAGSAPGGAFPPRGGAAPTGPGGGATPTGPGGGATPTGPRGGATPTGRPTATSPSGAPSGASSPAPAPSESASPGAH</sequence>
<organism evidence="3 4">
    <name type="scientific">Streptomyces fagopyri</name>
    <dbReference type="NCBI Taxonomy" id="2662397"/>
    <lineage>
        <taxon>Bacteria</taxon>
        <taxon>Bacillati</taxon>
        <taxon>Actinomycetota</taxon>
        <taxon>Actinomycetes</taxon>
        <taxon>Kitasatosporales</taxon>
        <taxon>Streptomycetaceae</taxon>
        <taxon>Streptomyces</taxon>
    </lineage>
</organism>
<evidence type="ECO:0000313" key="3">
    <source>
        <dbReference type="EMBL" id="QFZ74909.1"/>
    </source>
</evidence>
<keyword evidence="2" id="KW-0812">Transmembrane</keyword>
<keyword evidence="2" id="KW-1133">Transmembrane helix</keyword>